<protein>
    <submittedName>
        <fullName evidence="4">Xaa-Pro dipeptidyl-peptidase</fullName>
        <ecNumber evidence="4">3.4.14.11</ecNumber>
    </submittedName>
</protein>
<dbReference type="PANTHER" id="PTHR43056">
    <property type="entry name" value="PEPTIDASE S9 PROLYL OLIGOPEPTIDASE"/>
    <property type="match status" value="1"/>
</dbReference>
<dbReference type="Pfam" id="PF08530">
    <property type="entry name" value="PepX_C"/>
    <property type="match status" value="1"/>
</dbReference>
<name>S5Y6A2_PARAH</name>
<keyword evidence="4" id="KW-0614">Plasmid</keyword>
<geneLocation type="plasmid" evidence="4 5">
    <name>pAMI5</name>
</geneLocation>
<organism evidence="4 5">
    <name type="scientific">Paracoccus aminophilus JCM 7686</name>
    <dbReference type="NCBI Taxonomy" id="1367847"/>
    <lineage>
        <taxon>Bacteria</taxon>
        <taxon>Pseudomonadati</taxon>
        <taxon>Pseudomonadota</taxon>
        <taxon>Alphaproteobacteria</taxon>
        <taxon>Rhodobacterales</taxon>
        <taxon>Paracoccaceae</taxon>
        <taxon>Paracoccus</taxon>
    </lineage>
</organism>
<dbReference type="EMBL" id="CP006653">
    <property type="protein sequence ID" value="AGT11170.1"/>
    <property type="molecule type" value="Genomic_DNA"/>
</dbReference>
<proteinExistence type="predicted"/>
<accession>S5Y6A2</accession>
<dbReference type="SMART" id="SM00939">
    <property type="entry name" value="PepX_C"/>
    <property type="match status" value="1"/>
</dbReference>
<keyword evidence="5" id="KW-1185">Reference proteome</keyword>
<dbReference type="InterPro" id="IPR008979">
    <property type="entry name" value="Galactose-bd-like_sf"/>
</dbReference>
<evidence type="ECO:0000259" key="3">
    <source>
        <dbReference type="SMART" id="SM00939"/>
    </source>
</evidence>
<dbReference type="SUPFAM" id="SSF49785">
    <property type="entry name" value="Galactose-binding domain-like"/>
    <property type="match status" value="1"/>
</dbReference>
<dbReference type="InterPro" id="IPR013736">
    <property type="entry name" value="Xaa-Pro_dipept_C"/>
</dbReference>
<dbReference type="KEGG" id="pami:JCM7686_pAMI5p104"/>
<dbReference type="Gene3D" id="1.10.3020.10">
    <property type="entry name" value="alpha-amino acid ester hydrolase ( Helical cap domain)"/>
    <property type="match status" value="1"/>
</dbReference>
<dbReference type="InterPro" id="IPR029058">
    <property type="entry name" value="AB_hydrolase_fold"/>
</dbReference>
<reference evidence="4 5" key="1">
    <citation type="journal article" date="2014" name="BMC Genomics">
        <title>Architecture and functions of a multipartite genome of the methylotrophic bacterium Paracoccus aminophilus JCM 7686, containing primary and secondary chromids.</title>
        <authorList>
            <person name="Dziewit L."/>
            <person name="Czarnecki J."/>
            <person name="Wibberg D."/>
            <person name="Radlinska M."/>
            <person name="Mrozek P."/>
            <person name="Szymczak M."/>
            <person name="Schluter A."/>
            <person name="Puhler A."/>
            <person name="Bartosik D."/>
        </authorList>
    </citation>
    <scope>NUCLEOTIDE SEQUENCE [LARGE SCALE GENOMIC DNA]</scope>
    <source>
        <strain evidence="4">JCM 7686</strain>
        <plasmid evidence="5">Plasmid pAMI5</plasmid>
    </source>
</reference>
<dbReference type="Gene3D" id="3.40.50.1820">
    <property type="entry name" value="alpha/beta hydrolase"/>
    <property type="match status" value="1"/>
</dbReference>
<dbReference type="SUPFAM" id="SSF53474">
    <property type="entry name" value="alpha/beta-Hydrolases"/>
    <property type="match status" value="1"/>
</dbReference>
<dbReference type="EC" id="3.4.14.11" evidence="4"/>
<dbReference type="Proteomes" id="UP000015480">
    <property type="component" value="Plasmid pAMI5"/>
</dbReference>
<dbReference type="RefSeq" id="WP_020952941.1">
    <property type="nucleotide sequence ID" value="NC_022043.1"/>
</dbReference>
<evidence type="ECO:0000256" key="2">
    <source>
        <dbReference type="SAM" id="MobiDB-lite"/>
    </source>
</evidence>
<dbReference type="InterPro" id="IPR005674">
    <property type="entry name" value="CocE/Ser_esterase"/>
</dbReference>
<evidence type="ECO:0000256" key="1">
    <source>
        <dbReference type="ARBA" id="ARBA00022801"/>
    </source>
</evidence>
<gene>
    <name evidence="4" type="ORF">JCM7686_pAMI5p104</name>
</gene>
<dbReference type="OrthoDB" id="9806163at2"/>
<dbReference type="PANTHER" id="PTHR43056:SF10">
    <property type="entry name" value="COCE_NOND FAMILY, PUTATIVE (AFU_ORTHOLOGUE AFUA_7G00600)-RELATED"/>
    <property type="match status" value="1"/>
</dbReference>
<dbReference type="AlphaFoldDB" id="S5Y6A2"/>
<dbReference type="NCBIfam" id="TIGR00976">
    <property type="entry name" value="CocE_NonD"/>
    <property type="match status" value="1"/>
</dbReference>
<dbReference type="Gene3D" id="2.60.120.260">
    <property type="entry name" value="Galactose-binding domain-like"/>
    <property type="match status" value="1"/>
</dbReference>
<dbReference type="Pfam" id="PF02129">
    <property type="entry name" value="Peptidase_S15"/>
    <property type="match status" value="1"/>
</dbReference>
<dbReference type="InterPro" id="IPR050585">
    <property type="entry name" value="Xaa-Pro_dipeptidyl-ppase/CocE"/>
</dbReference>
<dbReference type="HOGENOM" id="CLU_015590_4_0_5"/>
<dbReference type="PATRIC" id="fig|1367847.3.peg.4137"/>
<feature type="domain" description="Xaa-Pro dipeptidyl-peptidase C-terminal" evidence="3">
    <location>
        <begin position="283"/>
        <end position="525"/>
    </location>
</feature>
<evidence type="ECO:0000313" key="5">
    <source>
        <dbReference type="Proteomes" id="UP000015480"/>
    </source>
</evidence>
<feature type="region of interest" description="Disordered" evidence="2">
    <location>
        <begin position="309"/>
        <end position="329"/>
    </location>
</feature>
<dbReference type="InterPro" id="IPR000383">
    <property type="entry name" value="Xaa-Pro-like_dom"/>
</dbReference>
<dbReference type="GO" id="GO:0008239">
    <property type="term" value="F:dipeptidyl-peptidase activity"/>
    <property type="evidence" value="ECO:0007669"/>
    <property type="project" value="UniProtKB-EC"/>
</dbReference>
<keyword evidence="1 4" id="KW-0378">Hydrolase</keyword>
<sequence length="667" mass="74458">MSIEKIEHIWIPLRDGTRLAARIFLPEGARAQPVPAVLEYIPYRKRDGTRGRDEPMHGYFAQNGYAAVRVDMRGSGESDGQLADEYLLQEQDDALEVIDWITAQDWCSGNVGMMGKSWSGFNCLQVAARRPKALKAVLSAYSTDDRFRDDIHFMGGCLLNDNLWWGAIMLAYQARPLDPEVAGADWRERWIERLENLPFFPALWAEHQTYDDYWKHGSVQEDWSAIECPVMVVGGWVDSYTNSVPRLISGLKVPSLGIIGPWGHVYPHDGIPGPAIGFLQEAVRWWDRWLNGIDNGIMDEPQMRAFINDPVAPTGTRRDQPGRWVGETQWPSPAIKPRLLHLTDAGRLAETARPGEALAIRSPQNHGQAAGEWMGTGCEGEMPTDQRLDDGGSLNFDIAVTEAFEILGAPELELDLASDKPLAQIAVRLSDVLPSGEILRVSYQVLNLTHRESHEHPTPLEPGQTTRVKVTLSACGHRFLPGHKLRLSIGSAYWPAIWPAPEAATLTIHPEHSTLSLPVRDLSLPQAEVAFLPPAHGPLTPTTQLDPGRVARWSSVDHLTGLATYVTEGEGGLFGEGILRFDEIDTTQAHNLRRELTIHPDDPLSARYVLEQSYVMGREGWQSHIETRTEMTSDAGNFYLTGWLTAHLEGEEVARRDWSQVIARHLI</sequence>
<evidence type="ECO:0000313" key="4">
    <source>
        <dbReference type="EMBL" id="AGT11170.1"/>
    </source>
</evidence>